<dbReference type="Pfam" id="PF07572">
    <property type="entry name" value="BCNT"/>
    <property type="match status" value="1"/>
</dbReference>
<name>A0A1V2LRC4_PICKU</name>
<feature type="compositionally biased region" description="Low complexity" evidence="4">
    <location>
        <begin position="150"/>
        <end position="162"/>
    </location>
</feature>
<dbReference type="GO" id="GO:0000812">
    <property type="term" value="C:Swr1 complex"/>
    <property type="evidence" value="ECO:0007669"/>
    <property type="project" value="TreeGrafter"/>
</dbReference>
<comment type="similarity">
    <text evidence="1">Belongs to the SWC5 family.</text>
</comment>
<evidence type="ECO:0000256" key="3">
    <source>
        <dbReference type="ARBA" id="ARBA00025222"/>
    </source>
</evidence>
<dbReference type="EMBL" id="MQVM01000004">
    <property type="protein sequence ID" value="ONH76280.1"/>
    <property type="molecule type" value="Genomic_DNA"/>
</dbReference>
<feature type="region of interest" description="Disordered" evidence="4">
    <location>
        <begin position="1"/>
        <end position="216"/>
    </location>
</feature>
<dbReference type="PROSITE" id="PS51279">
    <property type="entry name" value="BCNT_C"/>
    <property type="match status" value="1"/>
</dbReference>
<dbReference type="InterPro" id="IPR027124">
    <property type="entry name" value="Swc5/CFDP1/2"/>
</dbReference>
<dbReference type="PANTHER" id="PTHR48407">
    <property type="entry name" value="CRANIOFACIAL DEVELOPMENT PROTEIN 1"/>
    <property type="match status" value="1"/>
</dbReference>
<dbReference type="AlphaFoldDB" id="A0A1V2LRC4"/>
<dbReference type="VEuPathDB" id="FungiDB:C5L36_0C08960"/>
<comment type="function">
    <text evidence="3">Component of the SWR1 complex which mediates the ATP-dependent exchange of histone H2A for the H2A variant HZT1 leading to transcriptional regulation of selected genes by chromatin remodeling. Involved in chromosome stability.</text>
</comment>
<comment type="caution">
    <text evidence="6">The sequence shown here is derived from an EMBL/GenBank/DDBJ whole genome shotgun (WGS) entry which is preliminary data.</text>
</comment>
<evidence type="ECO:0000259" key="5">
    <source>
        <dbReference type="PROSITE" id="PS51279"/>
    </source>
</evidence>
<feature type="compositionally biased region" description="Polar residues" evidence="4">
    <location>
        <begin position="173"/>
        <end position="193"/>
    </location>
</feature>
<dbReference type="PROSITE" id="PS00018">
    <property type="entry name" value="EF_HAND_1"/>
    <property type="match status" value="1"/>
</dbReference>
<dbReference type="PANTHER" id="PTHR48407:SF1">
    <property type="entry name" value="CRANIOFACIAL DEVELOPMENT PROTEIN 1"/>
    <property type="match status" value="1"/>
</dbReference>
<evidence type="ECO:0000256" key="4">
    <source>
        <dbReference type="SAM" id="MobiDB-lite"/>
    </source>
</evidence>
<organism evidence="6 7">
    <name type="scientific">Pichia kudriavzevii</name>
    <name type="common">Yeast</name>
    <name type="synonym">Issatchenkia orientalis</name>
    <dbReference type="NCBI Taxonomy" id="4909"/>
    <lineage>
        <taxon>Eukaryota</taxon>
        <taxon>Fungi</taxon>
        <taxon>Dikarya</taxon>
        <taxon>Ascomycota</taxon>
        <taxon>Saccharomycotina</taxon>
        <taxon>Pichiomycetes</taxon>
        <taxon>Pichiales</taxon>
        <taxon>Pichiaceae</taxon>
        <taxon>Pichia</taxon>
    </lineage>
</organism>
<evidence type="ECO:0000256" key="1">
    <source>
        <dbReference type="ARBA" id="ARBA00010465"/>
    </source>
</evidence>
<dbReference type="Proteomes" id="UP000189274">
    <property type="component" value="Unassembled WGS sequence"/>
</dbReference>
<evidence type="ECO:0000313" key="6">
    <source>
        <dbReference type="EMBL" id="ONH76280.1"/>
    </source>
</evidence>
<gene>
    <name evidence="6" type="ORF">BOH78_1045</name>
</gene>
<reference evidence="7" key="1">
    <citation type="journal article" date="2017" name="Genome Announc.">
        <title>Genome sequences of Cyberlindnera fabianii 65, Pichia kudriavzevii 129, and Saccharomyces cerevisiae 131 isolated from fermented masau fruits in Zimbabwe.</title>
        <authorList>
            <person name="van Rijswijck I.M.H."/>
            <person name="Derks M.F.L."/>
            <person name="Abee T."/>
            <person name="de Ridder D."/>
            <person name="Smid E.J."/>
        </authorList>
    </citation>
    <scope>NUCLEOTIDE SEQUENCE [LARGE SCALE GENOMIC DNA]</scope>
    <source>
        <strain evidence="7">129</strain>
    </source>
</reference>
<feature type="domain" description="BCNT-C" evidence="5">
    <location>
        <begin position="274"/>
        <end position="348"/>
    </location>
</feature>
<feature type="compositionally biased region" description="Basic and acidic residues" evidence="4">
    <location>
        <begin position="197"/>
        <end position="207"/>
    </location>
</feature>
<feature type="compositionally biased region" description="Acidic residues" evidence="4">
    <location>
        <begin position="101"/>
        <end position="115"/>
    </location>
</feature>
<evidence type="ECO:0000256" key="2">
    <source>
        <dbReference type="ARBA" id="ARBA00019138"/>
    </source>
</evidence>
<dbReference type="InterPro" id="IPR018247">
    <property type="entry name" value="EF_Hand_1_Ca_BS"/>
</dbReference>
<accession>A0A1V2LRC4</accession>
<feature type="compositionally biased region" description="Acidic residues" evidence="4">
    <location>
        <begin position="64"/>
        <end position="76"/>
    </location>
</feature>
<sequence>MSAGHTRATPHEERHESIYQIESGEYNTPLKSESQETSNEGASTKSICNGGNNEQVEIQVEHQQEEEDDDEEDEDYVLAANNDDGEVILNDKEIQAKSLEGDDDDEEDYIQEEDLKEMAKYSSIESNEGGLVKTRRQRQLEAEQERQQKKSSSMMNQSKTSNADINSIWAELNSMSSSRPNTTKDTAKQQTGFMDTEETKSSERAKPTADSVLKPQTIKITRTYEFAGKMITEEKEVDADSEEAKAHLNSTAIKGTPKEGSLEPSAPHTLRRKRKRESLLDAVITNSSTAKLSTLEKSRLDWANFVDKSKISEELKYNNKGGFLEKQDFLNRVESRRDGLLKEAKSKK</sequence>
<feature type="region of interest" description="Disordered" evidence="4">
    <location>
        <begin position="235"/>
        <end position="277"/>
    </location>
</feature>
<protein>
    <recommendedName>
        <fullName evidence="2">SWR1-complex protein 5</fullName>
    </recommendedName>
</protein>
<feature type="compositionally biased region" description="Polar residues" evidence="4">
    <location>
        <begin position="25"/>
        <end position="53"/>
    </location>
</feature>
<evidence type="ECO:0000313" key="7">
    <source>
        <dbReference type="Proteomes" id="UP000189274"/>
    </source>
</evidence>
<proteinExistence type="inferred from homology"/>
<dbReference type="InterPro" id="IPR011421">
    <property type="entry name" value="BCNT-C"/>
</dbReference>
<feature type="compositionally biased region" description="Basic and acidic residues" evidence="4">
    <location>
        <begin position="138"/>
        <end position="148"/>
    </location>
</feature>